<dbReference type="Pfam" id="PF12900">
    <property type="entry name" value="Pyridox_ox_2"/>
    <property type="match status" value="1"/>
</dbReference>
<organism evidence="1 2">
    <name type="scientific">Corynebacterium cystitidis DSM 20524</name>
    <dbReference type="NCBI Taxonomy" id="1121357"/>
    <lineage>
        <taxon>Bacteria</taxon>
        <taxon>Bacillati</taxon>
        <taxon>Actinomycetota</taxon>
        <taxon>Actinomycetes</taxon>
        <taxon>Mycobacteriales</taxon>
        <taxon>Corynebacteriaceae</taxon>
        <taxon>Corynebacterium</taxon>
    </lineage>
</organism>
<dbReference type="InterPro" id="IPR024747">
    <property type="entry name" value="Pyridox_Oxase-rel"/>
</dbReference>
<gene>
    <name evidence="1" type="ORF">SAMN05661109_02357</name>
</gene>
<dbReference type="STRING" id="1121357.SAMN05661109_02357"/>
<dbReference type="AlphaFoldDB" id="A0A1H9VPV7"/>
<name>A0A1H9VPV7_9CORY</name>
<protein>
    <submittedName>
        <fullName evidence="1">Nitroimidazol reductase NimA, pyridoxamine 5'-phosphate oxidase superfamily</fullName>
    </submittedName>
</protein>
<proteinExistence type="predicted"/>
<evidence type="ECO:0000313" key="1">
    <source>
        <dbReference type="EMBL" id="SES23820.1"/>
    </source>
</evidence>
<dbReference type="SUPFAM" id="SSF50475">
    <property type="entry name" value="FMN-binding split barrel"/>
    <property type="match status" value="1"/>
</dbReference>
<dbReference type="RefSeq" id="WP_092260378.1">
    <property type="nucleotide sequence ID" value="NZ_CP047199.1"/>
</dbReference>
<dbReference type="Proteomes" id="UP000198929">
    <property type="component" value="Unassembled WGS sequence"/>
</dbReference>
<accession>A0A1H9VPV7</accession>
<reference evidence="2" key="1">
    <citation type="submission" date="2016-10" db="EMBL/GenBank/DDBJ databases">
        <authorList>
            <person name="Varghese N."/>
            <person name="Submissions S."/>
        </authorList>
    </citation>
    <scope>NUCLEOTIDE SEQUENCE [LARGE SCALE GENOMIC DNA]</scope>
    <source>
        <strain evidence="2">DSM 20524</strain>
    </source>
</reference>
<sequence length="142" mass="16072">MATNEEIIRNLTEEESLELMAGQTFGRLVVQLKNDVDIFPVNFAVHDGKIYFRTAEGTKLFGAARADDLILEADHVDQDASVAWSVVVRGPSRILTKADEILEAEEYGVKPWIPTLKYNFVEITPRTISGREFQLGEEPERY</sequence>
<evidence type="ECO:0000313" key="2">
    <source>
        <dbReference type="Proteomes" id="UP000198929"/>
    </source>
</evidence>
<keyword evidence="2" id="KW-1185">Reference proteome</keyword>
<dbReference type="InterPro" id="IPR012349">
    <property type="entry name" value="Split_barrel_FMN-bd"/>
</dbReference>
<dbReference type="EMBL" id="FOGQ01000013">
    <property type="protein sequence ID" value="SES23820.1"/>
    <property type="molecule type" value="Genomic_DNA"/>
</dbReference>
<dbReference type="Gene3D" id="2.30.110.10">
    <property type="entry name" value="Electron Transport, Fmn-binding Protein, Chain A"/>
    <property type="match status" value="1"/>
</dbReference>